<keyword evidence="2" id="KW-0719">Serine esterase</keyword>
<evidence type="ECO:0000256" key="1">
    <source>
        <dbReference type="ARBA" id="ARBA00005964"/>
    </source>
</evidence>
<reference evidence="8" key="1">
    <citation type="submission" date="2022-03" db="EMBL/GenBank/DDBJ databases">
        <authorList>
            <person name="Tunstrom K."/>
        </authorList>
    </citation>
    <scope>NUCLEOTIDE SEQUENCE</scope>
</reference>
<gene>
    <name evidence="8" type="ORF">EEDITHA_LOCUS21812</name>
</gene>
<name>A0AAU9VAP8_EUPED</name>
<comment type="caution">
    <text evidence="8">The sequence shown here is derived from an EMBL/GenBank/DDBJ whole genome shotgun (WGS) entry which is preliminary data.</text>
</comment>
<dbReference type="EMBL" id="CAKOGL010000030">
    <property type="protein sequence ID" value="CAH2107820.1"/>
    <property type="molecule type" value="Genomic_DNA"/>
</dbReference>
<dbReference type="Proteomes" id="UP001153954">
    <property type="component" value="Unassembled WGS sequence"/>
</dbReference>
<feature type="signal peptide" evidence="6">
    <location>
        <begin position="1"/>
        <end position="24"/>
    </location>
</feature>
<protein>
    <recommendedName>
        <fullName evidence="7">Carboxylesterase type B domain-containing protein</fullName>
    </recommendedName>
</protein>
<dbReference type="Pfam" id="PF00135">
    <property type="entry name" value="COesterase"/>
    <property type="match status" value="3"/>
</dbReference>
<dbReference type="InterPro" id="IPR002018">
    <property type="entry name" value="CarbesteraseB"/>
</dbReference>
<feature type="domain" description="Carboxylesterase type B" evidence="7">
    <location>
        <begin position="1132"/>
        <end position="1650"/>
    </location>
</feature>
<evidence type="ECO:0000256" key="4">
    <source>
        <dbReference type="ARBA" id="ARBA00023157"/>
    </source>
</evidence>
<keyword evidence="4" id="KW-1015">Disulfide bond</keyword>
<organism evidence="8 9">
    <name type="scientific">Euphydryas editha</name>
    <name type="common">Edith's checkerspot</name>
    <dbReference type="NCBI Taxonomy" id="104508"/>
    <lineage>
        <taxon>Eukaryota</taxon>
        <taxon>Metazoa</taxon>
        <taxon>Ecdysozoa</taxon>
        <taxon>Arthropoda</taxon>
        <taxon>Hexapoda</taxon>
        <taxon>Insecta</taxon>
        <taxon>Pterygota</taxon>
        <taxon>Neoptera</taxon>
        <taxon>Endopterygota</taxon>
        <taxon>Lepidoptera</taxon>
        <taxon>Glossata</taxon>
        <taxon>Ditrysia</taxon>
        <taxon>Papilionoidea</taxon>
        <taxon>Nymphalidae</taxon>
        <taxon>Nymphalinae</taxon>
        <taxon>Euphydryas</taxon>
    </lineage>
</organism>
<evidence type="ECO:0000256" key="5">
    <source>
        <dbReference type="ARBA" id="ARBA00023180"/>
    </source>
</evidence>
<evidence type="ECO:0000313" key="9">
    <source>
        <dbReference type="Proteomes" id="UP001153954"/>
    </source>
</evidence>
<proteinExistence type="inferred from homology"/>
<dbReference type="InterPro" id="IPR029058">
    <property type="entry name" value="AB_hydrolase_fold"/>
</dbReference>
<accession>A0AAU9VAP8</accession>
<feature type="domain" description="Carboxylesterase type B" evidence="7">
    <location>
        <begin position="573"/>
        <end position="1093"/>
    </location>
</feature>
<dbReference type="FunFam" id="3.40.50.1820:FF:000092">
    <property type="entry name" value="Carboxylic ester hydrolase"/>
    <property type="match status" value="3"/>
</dbReference>
<feature type="chain" id="PRO_5043460059" description="Carboxylesterase type B domain-containing protein" evidence="6">
    <location>
        <begin position="25"/>
        <end position="1732"/>
    </location>
</feature>
<dbReference type="GO" id="GO:0052689">
    <property type="term" value="F:carboxylic ester hydrolase activity"/>
    <property type="evidence" value="ECO:0007669"/>
    <property type="project" value="UniProtKB-KW"/>
</dbReference>
<evidence type="ECO:0000313" key="8">
    <source>
        <dbReference type="EMBL" id="CAH2107820.1"/>
    </source>
</evidence>
<evidence type="ECO:0000259" key="7">
    <source>
        <dbReference type="Pfam" id="PF00135"/>
    </source>
</evidence>
<keyword evidence="9" id="KW-1185">Reference proteome</keyword>
<dbReference type="InterPro" id="IPR019826">
    <property type="entry name" value="Carboxylesterase_B_AS"/>
</dbReference>
<dbReference type="PANTHER" id="PTHR43142">
    <property type="entry name" value="CARBOXYLIC ESTER HYDROLASE"/>
    <property type="match status" value="1"/>
</dbReference>
<evidence type="ECO:0000256" key="3">
    <source>
        <dbReference type="ARBA" id="ARBA00022801"/>
    </source>
</evidence>
<dbReference type="SUPFAM" id="SSF53474">
    <property type="entry name" value="alpha/beta-Hydrolases"/>
    <property type="match status" value="3"/>
</dbReference>
<evidence type="ECO:0000256" key="2">
    <source>
        <dbReference type="ARBA" id="ARBA00022487"/>
    </source>
</evidence>
<keyword evidence="6" id="KW-0732">Signal</keyword>
<dbReference type="PROSITE" id="PS00122">
    <property type="entry name" value="CARBOXYLESTERASE_B_1"/>
    <property type="match status" value="1"/>
</dbReference>
<dbReference type="Gene3D" id="3.40.50.1820">
    <property type="entry name" value="alpha/beta hydrolase"/>
    <property type="match status" value="3"/>
</dbReference>
<keyword evidence="3" id="KW-0378">Hydrolase</keyword>
<feature type="domain" description="Carboxylesterase type B" evidence="7">
    <location>
        <begin position="30"/>
        <end position="545"/>
    </location>
</feature>
<keyword evidence="5" id="KW-0325">Glycoprotein</keyword>
<evidence type="ECO:0000256" key="6">
    <source>
        <dbReference type="SAM" id="SignalP"/>
    </source>
</evidence>
<dbReference type="PANTHER" id="PTHR43142:SF1">
    <property type="entry name" value="CARBOXYLIC ESTER HYDROLASE"/>
    <property type="match status" value="1"/>
</dbReference>
<sequence length="1732" mass="198198">MFNFNHIKCLVILIYLQVFVVISSKIVKNDPIVTVSEGKLKGSVGKLVDGSSYFSFKGIPYATPPLGNLRFKAPLPPKQWGGIRDATDFGPICTQYNSTYQGDEDCLFLNVYTKSLDNNAKIPVMVYIYGGSYYEGSGDFFTPDFFLQHDVILVTFNYRLELLGFLSLDIPEAPGNAGMKDQVAALRWIQKNIDKFGGDKKSVTIFGESSGASSVTYHMLSPMSKGLFHKVIAQSGVAIHDWAIGKGSKERAFRAGKILGKDTKDVHELLDYFRSLDANALTNLTFATLTPDERYRGLPEHFVPVVEKKFPNVEAFITENPLKVLVEEINMVNKVPLMLGYNSGEGLVIVRDHVTKLDVYNKEPSYYVPREVAERVSKNKLKEFGDRIKKFYVGDRNITENDENIITDMQTDMHFSFNTHRFAHLYTYMCGVSYMYRFNYETELNIIKIALGLQELKGVSHADELFYMFYNYLNEIPYKNQKKLRDIVFQVTKLWTNFAKTGQPTPDESLGVIWQPYTRAGREYLNIGEPLVMGRFADKERMLFWDKIYEEAGVQHLKHIFFPYQKNNNQPSDDPIVTVSEGKLKGSIKKLIDGSSYYSFKGIPYAAPPVGDLRFRAPLPPKLWEGLRDAADFGQVCTQYNANISTYQGDEDCLFLNVFTKSINNNAKIPVMVYIHGGSYYEGSGNYMPDFFLQHNVILVTLNYRLDLLGFLSLDIPEAPGNAGMKDQVAALQWIQKNIDKFGGDKESITIFGEDSGASSVTYHMLSPMSKGLFHKVIAQSGVAIHDWAIGRGSKERAFRAGMILGKDTNDVHELLNYFRSLDANVLTNLTYATLTPDERYRGLPEHFVPVVEKKFPNVEAFITEEPLKVLVEEISMVNKVPLMLGYNSGEGLVLVKYHITKLDEYNKDPSYYVPREIAERVSEQKLKEFGDRIKKFYVGNRNITENDGNIITDMQTDMHFAFNMHRFAHLYTYPYMCGISYMYRFNYETDLNIIKIGMGLQKLKGVSHADELFYMFYNHFNKIPYEAQEKLKDIVFKITKIWTNFAKTGIPTPDDSLGVSWKRYTRVGMEYLNLGEPLAIGRYADKERMEFWDNLYAEAGVQHLVDIFYPYREEKVCLQVYVVISSKTAIDDPIVTVSEGKVKGSIKKLFDGSSYYSFKGIPYAAPPVGDLRFRAPLPPKLWEGLRDAADFGPVCTQYNANISTYQGNEDCLFLNVFTKSLDNNAKIPVMVYIHGGSYYEGSGNYMPDFFLQHNVILVTLNYRLELLGFLSLDIPEAPGNAGMKDQVAALQWIQKNIDKFGGDKESITIFGEDSGASSVTYHMLSPMSKGLFHKVIAQSGVAIHDWAIGRGSKERAFRAGKILGKDTNDVHELLNYFRSLDANVLTNLTFATLTPDERYRGLLEHFVPVVEKKFRNVEAFITEEPLKVLVEDIDTVDVVPLMLGYNSGEGLMLVKHHITKLDEYNKEPSYYVPREIAERVSEQKLKEFGDRIKKFYVGNRNITENDGNIITDMQTDMHFSFNMHRFAHLYTYMCGVSYMYRFNYETELNIIKIALGLQELKGASHADELFYMFYDHFNKIPYETQEKLKDIVFKITKIWTNFAKTGKPTPDDSLGVTWTRYTRDGMEYLNLGEPLAMGQYADKERMEFWDKLYAEAGVQHLVDIFYPYRQEKGQTIIQILDDTFCDYFDEEIANQTYFYHPVKREIANKSSLLEIMNVLYIIFYSLLLSIR</sequence>
<comment type="similarity">
    <text evidence="1">Belongs to the type-B carboxylesterase/lipase family.</text>
</comment>